<evidence type="ECO:0000313" key="10">
    <source>
        <dbReference type="EMBL" id="GHJ89012.1"/>
    </source>
</evidence>
<protein>
    <recommendedName>
        <fullName evidence="7">Cryptochrome DASH</fullName>
    </recommendedName>
</protein>
<dbReference type="OrthoDB" id="435881at2759"/>
<feature type="binding site" evidence="5">
    <location>
        <begin position="566"/>
        <end position="568"/>
    </location>
    <ligand>
        <name>FAD</name>
        <dbReference type="ChEBI" id="CHEBI:57692"/>
    </ligand>
</feature>
<dbReference type="NCBIfam" id="TIGR02765">
    <property type="entry name" value="crypto_DASH"/>
    <property type="match status" value="1"/>
</dbReference>
<dbReference type="GO" id="GO:0003904">
    <property type="term" value="F:deoxyribodipyrimidine photo-lyase activity"/>
    <property type="evidence" value="ECO:0007669"/>
    <property type="project" value="TreeGrafter"/>
</dbReference>
<evidence type="ECO:0000256" key="4">
    <source>
        <dbReference type="ARBA" id="ARBA00022991"/>
    </source>
</evidence>
<dbReference type="SUPFAM" id="SSF48173">
    <property type="entry name" value="Cryptochrome/photolyase FAD-binding domain"/>
    <property type="match status" value="1"/>
</dbReference>
<dbReference type="InterPro" id="IPR014133">
    <property type="entry name" value="Cry_DASH"/>
</dbReference>
<evidence type="ECO:0000256" key="3">
    <source>
        <dbReference type="ARBA" id="ARBA00022827"/>
    </source>
</evidence>
<gene>
    <name evidence="10" type="ORF">NliqN6_5414</name>
</gene>
<dbReference type="InterPro" id="IPR005101">
    <property type="entry name" value="Cryptochr/Photolyase_FAD-bd"/>
</dbReference>
<dbReference type="Pfam" id="PF03441">
    <property type="entry name" value="FAD_binding_7"/>
    <property type="match status" value="1"/>
</dbReference>
<comment type="cofactor">
    <cofactor evidence="5 7">
        <name>FAD</name>
        <dbReference type="ChEBI" id="CHEBI:57692"/>
    </cofactor>
    <text evidence="5 7">Binds 1 FAD per subunit.</text>
</comment>
<dbReference type="EMBL" id="BLZA01000035">
    <property type="protein sequence ID" value="GHJ89012.1"/>
    <property type="molecule type" value="Genomic_DNA"/>
</dbReference>
<evidence type="ECO:0000259" key="9">
    <source>
        <dbReference type="PROSITE" id="PS51645"/>
    </source>
</evidence>
<dbReference type="Gene3D" id="3.40.50.620">
    <property type="entry name" value="HUPs"/>
    <property type="match status" value="1"/>
</dbReference>
<dbReference type="InterPro" id="IPR036134">
    <property type="entry name" value="Crypto/Photolyase_FAD-like_sf"/>
</dbReference>
<evidence type="ECO:0000256" key="1">
    <source>
        <dbReference type="ARBA" id="ARBA00005862"/>
    </source>
</evidence>
<evidence type="ECO:0000256" key="6">
    <source>
        <dbReference type="PIRSR" id="PIRSR602081-2"/>
    </source>
</evidence>
<evidence type="ECO:0000256" key="7">
    <source>
        <dbReference type="RuleBase" id="RU367151"/>
    </source>
</evidence>
<dbReference type="InterPro" id="IPR002081">
    <property type="entry name" value="Cryptochrome/DNA_photolyase_1"/>
</dbReference>
<dbReference type="InterPro" id="IPR018394">
    <property type="entry name" value="DNA_photolyase_1_CS_C"/>
</dbReference>
<proteinExistence type="inferred from homology"/>
<dbReference type="Proteomes" id="UP000620104">
    <property type="component" value="Unassembled WGS sequence"/>
</dbReference>
<feature type="domain" description="Photolyase/cryptochrome alpha/beta" evidence="9">
    <location>
        <begin position="10"/>
        <end position="218"/>
    </location>
</feature>
<dbReference type="SUPFAM" id="SSF52425">
    <property type="entry name" value="Cryptochrome/photolyase, N-terminal domain"/>
    <property type="match status" value="1"/>
</dbReference>
<dbReference type="PROSITE" id="PS00394">
    <property type="entry name" value="DNA_PHOTOLYASES_1_1"/>
    <property type="match status" value="1"/>
</dbReference>
<comment type="similarity">
    <text evidence="1 7">Belongs to the DNA photolyase class-1 family.</text>
</comment>
<dbReference type="PRINTS" id="PR00147">
    <property type="entry name" value="DNAPHOTLYASE"/>
</dbReference>
<evidence type="ECO:0000256" key="5">
    <source>
        <dbReference type="PIRSR" id="PIRSR602081-1"/>
    </source>
</evidence>
<feature type="site" description="Electron transfer via tryptophanyl radical" evidence="6">
    <location>
        <position position="576"/>
    </location>
</feature>
<feature type="site" description="Electron transfer via tryptophanyl radical" evidence="6">
    <location>
        <position position="480"/>
    </location>
</feature>
<comment type="cofactor">
    <cofactor evidence="7">
        <name>(6R)-5,10-methylene-5,6,7,8-tetrahydrofolate</name>
        <dbReference type="ChEBI" id="CHEBI:15636"/>
    </cofactor>
    <text evidence="7">Binds 1 5,10-methenyltetrahydrofolate (MTHF) per subunit.</text>
</comment>
<feature type="site" description="Electron transfer via tryptophanyl radical" evidence="6">
    <location>
        <position position="553"/>
    </location>
</feature>
<dbReference type="Pfam" id="PF00875">
    <property type="entry name" value="DNA_photolyase"/>
    <property type="match status" value="1"/>
</dbReference>
<dbReference type="InterPro" id="IPR006050">
    <property type="entry name" value="DNA_photolyase_N"/>
</dbReference>
<evidence type="ECO:0000256" key="8">
    <source>
        <dbReference type="SAM" id="MobiDB-lite"/>
    </source>
</evidence>
<dbReference type="Gene3D" id="1.25.40.80">
    <property type="match status" value="1"/>
</dbReference>
<feature type="binding site" evidence="5">
    <location>
        <begin position="381"/>
        <end position="385"/>
    </location>
    <ligand>
        <name>FAD</name>
        <dbReference type="ChEBI" id="CHEBI:57692"/>
    </ligand>
</feature>
<comment type="function">
    <text evidence="7">May have a photoreceptor function.</text>
</comment>
<dbReference type="InterPro" id="IPR014729">
    <property type="entry name" value="Rossmann-like_a/b/a_fold"/>
</dbReference>
<organism evidence="10 11">
    <name type="scientific">Naganishia liquefaciens</name>
    <dbReference type="NCBI Taxonomy" id="104408"/>
    <lineage>
        <taxon>Eukaryota</taxon>
        <taxon>Fungi</taxon>
        <taxon>Dikarya</taxon>
        <taxon>Basidiomycota</taxon>
        <taxon>Agaricomycotina</taxon>
        <taxon>Tremellomycetes</taxon>
        <taxon>Filobasidiales</taxon>
        <taxon>Filobasidiaceae</taxon>
        <taxon>Naganishia</taxon>
    </lineage>
</organism>
<evidence type="ECO:0000313" key="11">
    <source>
        <dbReference type="Proteomes" id="UP000620104"/>
    </source>
</evidence>
<reference evidence="10" key="1">
    <citation type="submission" date="2020-07" db="EMBL/GenBank/DDBJ databases">
        <title>Draft Genome Sequence of a Deep-Sea Yeast, Naganishia (Cryptococcus) liquefaciens strain N6.</title>
        <authorList>
            <person name="Han Y.W."/>
            <person name="Kajitani R."/>
            <person name="Morimoto H."/>
            <person name="Parhat M."/>
            <person name="Tsubouchi H."/>
            <person name="Bakenova O."/>
            <person name="Ogata M."/>
            <person name="Argunhan B."/>
            <person name="Aoki R."/>
            <person name="Kajiwara S."/>
            <person name="Itoh T."/>
            <person name="Iwasaki H."/>
        </authorList>
    </citation>
    <scope>NUCLEOTIDE SEQUENCE</scope>
    <source>
        <strain evidence="10">N6</strain>
    </source>
</reference>
<dbReference type="GO" id="GO:0071949">
    <property type="term" value="F:FAD binding"/>
    <property type="evidence" value="ECO:0007669"/>
    <property type="project" value="TreeGrafter"/>
</dbReference>
<comment type="caution">
    <text evidence="10">The sequence shown here is derived from an EMBL/GenBank/DDBJ whole genome shotgun (WGS) entry which is preliminary data.</text>
</comment>
<dbReference type="AlphaFoldDB" id="A0A8H3TXP8"/>
<keyword evidence="11" id="KW-1185">Reference proteome</keyword>
<dbReference type="InterPro" id="IPR036155">
    <property type="entry name" value="Crypto/Photolyase_N_sf"/>
</dbReference>
<dbReference type="Gene3D" id="1.10.579.10">
    <property type="entry name" value="DNA Cyclobutane Dipyrimidine Photolyase, subunit A, domain 3"/>
    <property type="match status" value="1"/>
</dbReference>
<evidence type="ECO:0000256" key="2">
    <source>
        <dbReference type="ARBA" id="ARBA00022630"/>
    </source>
</evidence>
<keyword evidence="2 5" id="KW-0285">Flavoprotein</keyword>
<dbReference type="PANTHER" id="PTHR11455:SF22">
    <property type="entry name" value="CRYPTOCHROME DASH"/>
    <property type="match status" value="1"/>
</dbReference>
<accession>A0A8H3TXP8</accession>
<feature type="binding site" evidence="5">
    <location>
        <begin position="429"/>
        <end position="436"/>
    </location>
    <ligand>
        <name>FAD</name>
        <dbReference type="ChEBI" id="CHEBI:57692"/>
    </ligand>
</feature>
<feature type="binding site" evidence="5">
    <location>
        <position position="368"/>
    </location>
    <ligand>
        <name>FAD</name>
        <dbReference type="ChEBI" id="CHEBI:57692"/>
    </ligand>
</feature>
<dbReference type="GO" id="GO:0000719">
    <property type="term" value="P:photoreactive repair"/>
    <property type="evidence" value="ECO:0007669"/>
    <property type="project" value="TreeGrafter"/>
</dbReference>
<name>A0A8H3TXP8_9TREE</name>
<dbReference type="PROSITE" id="PS51645">
    <property type="entry name" value="PHR_CRY_ALPHA_BETA"/>
    <property type="match status" value="1"/>
</dbReference>
<feature type="region of interest" description="Disordered" evidence="8">
    <location>
        <begin position="640"/>
        <end position="683"/>
    </location>
</feature>
<keyword evidence="4 7" id="KW-0157">Chromophore</keyword>
<keyword evidence="3 5" id="KW-0274">FAD</keyword>
<feature type="region of interest" description="Disordered" evidence="8">
    <location>
        <begin position="76"/>
        <end position="121"/>
    </location>
</feature>
<sequence>MTNSNPPTQSVIVHLHINDLRTTDSPVLSLAHSQQKKDVTHFLPIYVFDERILPLDCVPGYSVSAQVKAVEKMTTVDKTEQEEEEIKPLGQEDEPVRTTNNQPATRDRQGRPNGRIGPRSRLGNFWRVGRHRAKFLVETVFDLKKAYEGKGGGMLLACGKPEEVAIKVVEALVKSGVKVDGVFTQKEVTTEEVHLLRRLRAGLEASDVELHLADSKTMVNPQDLPFKIEDTPGVFTSFRKAVESLGDDMVRDPLPEVKKVKPMPAEPKDLSSNVFLIPSELQTVDHLMKYILAPLLAEPQFGDSLEPKPIPQTQDEWRTYTIPELDSRSAHPFIGGQSTGLARLDDYLGTMSGGKCGHGQGGTKAMSYKDTRNEMVGEAFSTKFSGWLANGSLSGRYVGWRVRQLQDRLREEGLSNKHVDGNVYWISFELLWRDFFYWTCERFSHKPTYDARRKHHGDDKAATQAGNAGSASGLFNLGGWKEVLRPQESKKLGEWKGFDLQNPDDPIRRMMKGMTGIPLIDACMRELGTTGFMSNRGRQNVASFWATDLYVDWRVGAEIFETHLIDYDVCSNWGNWQYQAGVGNDPRSFRQFNQIKQANDYDADAKYILTWIPELRQVDRRFAHTPWLLSSEDKRKCGLGTKGGYPATPLLEQPQWKKHYPKKEASDGSRKGGGNGKKNHVRR</sequence>
<dbReference type="PANTHER" id="PTHR11455">
    <property type="entry name" value="CRYPTOCHROME"/>
    <property type="match status" value="1"/>
</dbReference>
<dbReference type="GO" id="GO:0003684">
    <property type="term" value="F:damaged DNA binding"/>
    <property type="evidence" value="ECO:0007669"/>
    <property type="project" value="TreeGrafter"/>
</dbReference>